<feature type="non-terminal residue" evidence="2">
    <location>
        <position position="141"/>
    </location>
</feature>
<evidence type="ECO:0000256" key="1">
    <source>
        <dbReference type="SAM" id="MobiDB-lite"/>
    </source>
</evidence>
<dbReference type="EMBL" id="DQ155025">
    <property type="protein sequence ID" value="AAZ91551.1"/>
    <property type="molecule type" value="Genomic_DNA"/>
</dbReference>
<feature type="non-terminal residue" evidence="2">
    <location>
        <position position="1"/>
    </location>
</feature>
<gene>
    <name evidence="2" type="primary">gag</name>
</gene>
<accession>Q3S7V5</accession>
<protein>
    <submittedName>
        <fullName evidence="2">Gag protein</fullName>
    </submittedName>
</protein>
<proteinExistence type="predicted"/>
<sequence>PSGAQHFGHKTRAICNPSETMSTGSLKLSEPNKLHKRSKLGSTETLLGPKCKSRLSVHLKSIRNSFASLEEMMTACQGVGGPGHKARVLAEAMSQVQQTNIMMQRATLRVEKELSVSTVAKKDISPEIAGPSEKGLVEFWI</sequence>
<organismHost>
    <name type="scientific">Homo sapiens</name>
    <name type="common">Human</name>
    <dbReference type="NCBI Taxonomy" id="9606"/>
</organismHost>
<reference evidence="2" key="1">
    <citation type="submission" date="2005-08" db="EMBL/GenBank/DDBJ databases">
        <title>Genomic Diversity of HIV-1 subtypes in Northern Kenya.</title>
        <authorList>
            <person name="Khamadi S.A."/>
            <person name="Ochieng W."/>
            <person name="Lihana R.W."/>
            <person name="Kiptoo M.K."/>
            <person name="Kinyua J.G."/>
            <person name="Lagat N."/>
            <person name="Muriuki J."/>
            <person name="Mwangi J."/>
            <person name="Pelle R."/>
            <person name="Muigai A."/>
            <person name="Carter J."/>
            <person name="Yamada R."/>
            <person name="Mpoke S."/>
        </authorList>
    </citation>
    <scope>NUCLEOTIDE SEQUENCE</scope>
    <source>
        <strain evidence="2">L9</strain>
    </source>
</reference>
<dbReference type="SUPFAM" id="SSF47353">
    <property type="entry name" value="Retrovirus capsid dimerization domain-like"/>
    <property type="match status" value="1"/>
</dbReference>
<feature type="compositionally biased region" description="Polar residues" evidence="1">
    <location>
        <begin position="17"/>
        <end position="26"/>
    </location>
</feature>
<name>Q3S7V5_HV1</name>
<evidence type="ECO:0000313" key="2">
    <source>
        <dbReference type="EMBL" id="AAZ91551.1"/>
    </source>
</evidence>
<organism evidence="2">
    <name type="scientific">Human immunodeficiency virus type 1</name>
    <name type="common">HIV-1</name>
    <dbReference type="NCBI Taxonomy" id="11676"/>
    <lineage>
        <taxon>Viruses</taxon>
        <taxon>Riboviria</taxon>
        <taxon>Pararnavirae</taxon>
        <taxon>Artverviricota</taxon>
        <taxon>Revtraviricetes</taxon>
        <taxon>Ortervirales</taxon>
        <taxon>Retroviridae</taxon>
        <taxon>Orthoretrovirinae</taxon>
        <taxon>Lentivirus</taxon>
        <taxon>Lentivirus humimdef1</taxon>
    </lineage>
</organism>
<feature type="region of interest" description="Disordered" evidence="1">
    <location>
        <begin position="1"/>
        <end position="41"/>
    </location>
</feature>
<dbReference type="Gene3D" id="1.20.5.760">
    <property type="entry name" value="Single helix bin"/>
    <property type="match status" value="1"/>
</dbReference>